<name>A0A8S9A246_SORMA</name>
<dbReference type="VEuPathDB" id="FungiDB:SMAC_12797"/>
<evidence type="ECO:0000256" key="1">
    <source>
        <dbReference type="SAM" id="MobiDB-lite"/>
    </source>
</evidence>
<reference evidence="2 3" key="1">
    <citation type="submission" date="2017-07" db="EMBL/GenBank/DDBJ databases">
        <title>Genome sequence of the Sordaria macrospora wild type strain R19027.</title>
        <authorList>
            <person name="Nowrousian M."/>
            <person name="Teichert I."/>
            <person name="Kueck U."/>
        </authorList>
    </citation>
    <scope>NUCLEOTIDE SEQUENCE [LARGE SCALE GENOMIC DNA]</scope>
    <source>
        <strain evidence="2 3">R19027</strain>
        <tissue evidence="2">Mycelium</tissue>
    </source>
</reference>
<gene>
    <name evidence="2" type="ORF">SMACR_12797</name>
</gene>
<feature type="region of interest" description="Disordered" evidence="1">
    <location>
        <begin position="73"/>
        <end position="97"/>
    </location>
</feature>
<evidence type="ECO:0000313" key="3">
    <source>
        <dbReference type="Proteomes" id="UP000433876"/>
    </source>
</evidence>
<sequence length="97" mass="11019">MSNMLDASHQPNPRPDEYQPDWIPPSSRDPNGTHSLNDRGASPTDAKKLSFKQILEIAMNNVSDQLLALLEEELDKMEDDSEEIEQQSTTTHRDSRL</sequence>
<comment type="caution">
    <text evidence="2">The sequence shown here is derived from an EMBL/GenBank/DDBJ whole genome shotgun (WGS) entry which is preliminary data.</text>
</comment>
<dbReference type="AlphaFoldDB" id="A0A8S9A246"/>
<feature type="region of interest" description="Disordered" evidence="1">
    <location>
        <begin position="1"/>
        <end position="45"/>
    </location>
</feature>
<proteinExistence type="predicted"/>
<dbReference type="EMBL" id="NMPR01000011">
    <property type="protein sequence ID" value="KAA8635586.1"/>
    <property type="molecule type" value="Genomic_DNA"/>
</dbReference>
<feature type="compositionally biased region" description="Acidic residues" evidence="1">
    <location>
        <begin position="73"/>
        <end position="85"/>
    </location>
</feature>
<feature type="compositionally biased region" description="Polar residues" evidence="1">
    <location>
        <begin position="1"/>
        <end position="11"/>
    </location>
</feature>
<protein>
    <submittedName>
        <fullName evidence="2">Uncharacterized protein</fullName>
    </submittedName>
</protein>
<accession>A0A8S9A246</accession>
<dbReference type="Proteomes" id="UP000433876">
    <property type="component" value="Unassembled WGS sequence"/>
</dbReference>
<organism evidence="2 3">
    <name type="scientific">Sordaria macrospora</name>
    <dbReference type="NCBI Taxonomy" id="5147"/>
    <lineage>
        <taxon>Eukaryota</taxon>
        <taxon>Fungi</taxon>
        <taxon>Dikarya</taxon>
        <taxon>Ascomycota</taxon>
        <taxon>Pezizomycotina</taxon>
        <taxon>Sordariomycetes</taxon>
        <taxon>Sordariomycetidae</taxon>
        <taxon>Sordariales</taxon>
        <taxon>Sordariaceae</taxon>
        <taxon>Sordaria</taxon>
    </lineage>
</organism>
<evidence type="ECO:0000313" key="2">
    <source>
        <dbReference type="EMBL" id="KAA8635586.1"/>
    </source>
</evidence>